<sequence>MWLHAAIYCSLSSLFLFGHTSTALQIRTWSSCTLDAVPDGFPSLSAECTTAVVSLCGGNLCVDPDNQTISLYLKRIAATNSVQTIRHLWVIPDRSDYVLPSQVDTQLQMMYRQFGGEVSVYTMDQRGTGRSSQITCDTSSALDANAIVRCSQALNVLLGDNLAAFSITSAAYDLVTIISQTQATAQVYVYGLGYGTLVVERLLHYGIANIRGYILDGSATTSGARRSAFAYISEADEAFGTVGDAFLTLCERDSICAARFQDDSVSKVLSRILSRLDDTSVTDDSNCASVFQASATSVATTTTDPASYRLRRYLAMYMQNATERAFIPVLIYRLNRCNETDKAVLTAAMNKLQRREENLRANREVVHDLNAFSELWESPSAMEKRLSARFTESLISSGRIYDQLLRYCLYTGDSSTSCTELNTSTAGITNTTRLAYTRDEYWNVAATIPSAASVLLLNGGLDGQTPIKYAQELLNALNGKAKELLTFDAAPHNVLLNSNLDDDTSCGLAILESYITNSGSLDAYDTSCMDKLPSANFALTRRASIAVLNTTDAYDGPLLLPSSNSSNSSSSSSSSIDSANSSTGSPPTDSSSQTEISSLRASLSHYRTAFIVVSCMLVATFLILAVILYRLWREKQYRDEQAELQQLREDDVDLIERMQKQQLGATINFKSLSSDESWQGGATDPPMSIESAIDWAFQPDPNEFRLLPPQSDSDWNFRSNPRGDRAPYDEWNYSSSNHLRL</sequence>
<dbReference type="SUPFAM" id="SSF53474">
    <property type="entry name" value="alpha/beta-Hydrolases"/>
    <property type="match status" value="1"/>
</dbReference>
<evidence type="ECO:0000256" key="3">
    <source>
        <dbReference type="SAM" id="SignalP"/>
    </source>
</evidence>
<dbReference type="InterPro" id="IPR013595">
    <property type="entry name" value="Pept_S33_TAP-like_C"/>
</dbReference>
<keyword evidence="6" id="KW-1185">Reference proteome</keyword>
<dbReference type="InterPro" id="IPR029058">
    <property type="entry name" value="AB_hydrolase_fold"/>
</dbReference>
<keyword evidence="2" id="KW-0812">Transmembrane</keyword>
<dbReference type="HOGENOM" id="CLU_017880_1_0_1"/>
<dbReference type="EMBL" id="GL376566">
    <property type="status" value="NOT_ANNOTATED_CDS"/>
    <property type="molecule type" value="Genomic_DNA"/>
</dbReference>
<feature type="transmembrane region" description="Helical" evidence="2">
    <location>
        <begin position="609"/>
        <end position="632"/>
    </location>
</feature>
<dbReference type="EnsemblProtists" id="PYU1_T014286">
    <property type="protein sequence ID" value="PYU1_T014286"/>
    <property type="gene ID" value="PYU1_G014256"/>
</dbReference>
<reference evidence="5" key="3">
    <citation type="submission" date="2015-02" db="UniProtKB">
        <authorList>
            <consortium name="EnsemblProtists"/>
        </authorList>
    </citation>
    <scope>IDENTIFICATION</scope>
    <source>
        <strain evidence="5">DAOM BR144</strain>
    </source>
</reference>
<reference evidence="6" key="1">
    <citation type="journal article" date="2010" name="Genome Biol.">
        <title>Genome sequence of the necrotrophic plant pathogen Pythium ultimum reveals original pathogenicity mechanisms and effector repertoire.</title>
        <authorList>
            <person name="Levesque C.A."/>
            <person name="Brouwer H."/>
            <person name="Cano L."/>
            <person name="Hamilton J.P."/>
            <person name="Holt C."/>
            <person name="Huitema E."/>
            <person name="Raffaele S."/>
            <person name="Robideau G.P."/>
            <person name="Thines M."/>
            <person name="Win J."/>
            <person name="Zerillo M.M."/>
            <person name="Beakes G.W."/>
            <person name="Boore J.L."/>
            <person name="Busam D."/>
            <person name="Dumas B."/>
            <person name="Ferriera S."/>
            <person name="Fuerstenberg S.I."/>
            <person name="Gachon C.M."/>
            <person name="Gaulin E."/>
            <person name="Govers F."/>
            <person name="Grenville-Briggs L."/>
            <person name="Horner N."/>
            <person name="Hostetler J."/>
            <person name="Jiang R.H."/>
            <person name="Johnson J."/>
            <person name="Krajaejun T."/>
            <person name="Lin H."/>
            <person name="Meijer H.J."/>
            <person name="Moore B."/>
            <person name="Morris P."/>
            <person name="Phuntmart V."/>
            <person name="Puiu D."/>
            <person name="Shetty J."/>
            <person name="Stajich J.E."/>
            <person name="Tripathy S."/>
            <person name="Wawra S."/>
            <person name="van West P."/>
            <person name="Whitty B.R."/>
            <person name="Coutinho P.M."/>
            <person name="Henrissat B."/>
            <person name="Martin F."/>
            <person name="Thomas P.D."/>
            <person name="Tyler B.M."/>
            <person name="De Vries R.P."/>
            <person name="Kamoun S."/>
            <person name="Yandell M."/>
            <person name="Tisserat N."/>
            <person name="Buell C.R."/>
        </authorList>
    </citation>
    <scope>NUCLEOTIDE SEQUENCE</scope>
    <source>
        <strain evidence="6">DAOM:BR144</strain>
    </source>
</reference>
<evidence type="ECO:0000256" key="1">
    <source>
        <dbReference type="SAM" id="MobiDB-lite"/>
    </source>
</evidence>
<evidence type="ECO:0000259" key="4">
    <source>
        <dbReference type="Pfam" id="PF08386"/>
    </source>
</evidence>
<feature type="chain" id="PRO_5003872107" description="Peptidase S33 tripeptidyl aminopeptidase-like C-terminal domain-containing protein" evidence="3">
    <location>
        <begin position="24"/>
        <end position="741"/>
    </location>
</feature>
<dbReference type="VEuPathDB" id="FungiDB:PYU1_G014256"/>
<dbReference type="Proteomes" id="UP000019132">
    <property type="component" value="Unassembled WGS sequence"/>
</dbReference>
<evidence type="ECO:0000313" key="5">
    <source>
        <dbReference type="EnsemblProtists" id="PYU1_T014286"/>
    </source>
</evidence>
<dbReference type="Pfam" id="PF08386">
    <property type="entry name" value="Abhydrolase_4"/>
    <property type="match status" value="1"/>
</dbReference>
<feature type="compositionally biased region" description="Low complexity" evidence="1">
    <location>
        <begin position="562"/>
        <end position="592"/>
    </location>
</feature>
<dbReference type="AlphaFoldDB" id="K3XAN7"/>
<accession>K3XAN7</accession>
<feature type="domain" description="Peptidase S33 tripeptidyl aminopeptidase-like C-terminal" evidence="4">
    <location>
        <begin position="447"/>
        <end position="528"/>
    </location>
</feature>
<protein>
    <recommendedName>
        <fullName evidence="4">Peptidase S33 tripeptidyl aminopeptidase-like C-terminal domain-containing protein</fullName>
    </recommendedName>
</protein>
<reference evidence="6" key="2">
    <citation type="submission" date="2010-04" db="EMBL/GenBank/DDBJ databases">
        <authorList>
            <person name="Buell R."/>
            <person name="Hamilton J."/>
            <person name="Hostetler J."/>
        </authorList>
    </citation>
    <scope>NUCLEOTIDE SEQUENCE [LARGE SCALE GENOMIC DNA]</scope>
    <source>
        <strain evidence="6">DAOM:BR144</strain>
    </source>
</reference>
<dbReference type="STRING" id="431595.K3XAN7"/>
<keyword evidence="2" id="KW-0472">Membrane</keyword>
<feature type="signal peptide" evidence="3">
    <location>
        <begin position="1"/>
        <end position="23"/>
    </location>
</feature>
<feature type="region of interest" description="Disordered" evidence="1">
    <location>
        <begin position="561"/>
        <end position="593"/>
    </location>
</feature>
<evidence type="ECO:0000256" key="2">
    <source>
        <dbReference type="SAM" id="Phobius"/>
    </source>
</evidence>
<proteinExistence type="predicted"/>
<dbReference type="Gene3D" id="3.40.50.1820">
    <property type="entry name" value="alpha/beta hydrolase"/>
    <property type="match status" value="2"/>
</dbReference>
<name>K3XAN7_GLOUD</name>
<keyword evidence="2" id="KW-1133">Transmembrane helix</keyword>
<keyword evidence="3" id="KW-0732">Signal</keyword>
<organism evidence="5 6">
    <name type="scientific">Globisporangium ultimum (strain ATCC 200006 / CBS 805.95 / DAOM BR144)</name>
    <name type="common">Pythium ultimum</name>
    <dbReference type="NCBI Taxonomy" id="431595"/>
    <lineage>
        <taxon>Eukaryota</taxon>
        <taxon>Sar</taxon>
        <taxon>Stramenopiles</taxon>
        <taxon>Oomycota</taxon>
        <taxon>Peronosporomycetes</taxon>
        <taxon>Pythiales</taxon>
        <taxon>Pythiaceae</taxon>
        <taxon>Globisporangium</taxon>
    </lineage>
</organism>
<dbReference type="eggNOG" id="ENOG502RY8R">
    <property type="taxonomic scope" value="Eukaryota"/>
</dbReference>
<dbReference type="OMA" id="AYRFHRC"/>
<dbReference type="InParanoid" id="K3XAN7"/>
<evidence type="ECO:0000313" key="6">
    <source>
        <dbReference type="Proteomes" id="UP000019132"/>
    </source>
</evidence>